<accession>A0ACA9KM48</accession>
<sequence length="134" mass="15681">MVDYNRSANIVKGLHDQIASLKNQLSQERNKNQNYINQTTFLNNQLNQERNKNQNYINQINTLNNQLNQEKTKNQQNQEKLLNEKLSTELNEKNLLISSMDIKINQTLKNLGIDFSENESPDIKLEKITGYMIL</sequence>
<evidence type="ECO:0000313" key="2">
    <source>
        <dbReference type="Proteomes" id="UP000789860"/>
    </source>
</evidence>
<comment type="caution">
    <text evidence="1">The sequence shown here is derived from an EMBL/GenBank/DDBJ whole genome shotgun (WGS) entry which is preliminary data.</text>
</comment>
<dbReference type="EMBL" id="CAJVPM010002018">
    <property type="protein sequence ID" value="CAG8478490.1"/>
    <property type="molecule type" value="Genomic_DNA"/>
</dbReference>
<organism evidence="1 2">
    <name type="scientific">Scutellospora calospora</name>
    <dbReference type="NCBI Taxonomy" id="85575"/>
    <lineage>
        <taxon>Eukaryota</taxon>
        <taxon>Fungi</taxon>
        <taxon>Fungi incertae sedis</taxon>
        <taxon>Mucoromycota</taxon>
        <taxon>Glomeromycotina</taxon>
        <taxon>Glomeromycetes</taxon>
        <taxon>Diversisporales</taxon>
        <taxon>Gigasporaceae</taxon>
        <taxon>Scutellospora</taxon>
    </lineage>
</organism>
<protein>
    <submittedName>
        <fullName evidence="1">7955_t:CDS:1</fullName>
    </submittedName>
</protein>
<gene>
    <name evidence="1" type="ORF">SCALOS_LOCUS2328</name>
</gene>
<keyword evidence="2" id="KW-1185">Reference proteome</keyword>
<reference evidence="1" key="1">
    <citation type="submission" date="2021-06" db="EMBL/GenBank/DDBJ databases">
        <authorList>
            <person name="Kallberg Y."/>
            <person name="Tangrot J."/>
            <person name="Rosling A."/>
        </authorList>
    </citation>
    <scope>NUCLEOTIDE SEQUENCE</scope>
    <source>
        <strain evidence="1">AU212A</strain>
    </source>
</reference>
<dbReference type="Proteomes" id="UP000789860">
    <property type="component" value="Unassembled WGS sequence"/>
</dbReference>
<name>A0ACA9KM48_9GLOM</name>
<proteinExistence type="predicted"/>
<evidence type="ECO:0000313" key="1">
    <source>
        <dbReference type="EMBL" id="CAG8478490.1"/>
    </source>
</evidence>